<dbReference type="AlphaFoldDB" id="A0A397IB57"/>
<dbReference type="EMBL" id="PQFF01000218">
    <property type="protein sequence ID" value="RHZ72875.1"/>
    <property type="molecule type" value="Genomic_DNA"/>
</dbReference>
<comment type="caution">
    <text evidence="1">The sequence shown here is derived from an EMBL/GenBank/DDBJ whole genome shotgun (WGS) entry which is preliminary data.</text>
</comment>
<keyword evidence="2" id="KW-1185">Reference proteome</keyword>
<evidence type="ECO:0000313" key="1">
    <source>
        <dbReference type="EMBL" id="RHZ72875.1"/>
    </source>
</evidence>
<gene>
    <name evidence="1" type="ORF">Glove_236g90</name>
</gene>
<proteinExistence type="predicted"/>
<accession>A0A397IB57</accession>
<sequence length="944" mass="110050">MRVTCEFNNKLFTLSVVQSITNSLQPGFVCTCKEKSTEIMTSVSAAINTLYQEIFERKIEYSGPTIMGFYNNNIVEKLVEDLIFFPIFINVESFLIVITNIGYSDNSEFNGVGNEFSSSIITKFRGKKSIILQQIKNNICILDIYQESKKIIQYQDETPSNVWKKSGINKKFDGNNLFGITHPIIQSILQQPPNNYRICTPNEWNNFDILQQAFDHHIKSRKITITILLDWKKLFDDWLLQKSTIIQIPKWLQKIYPDNYQICEKELRACKAIFKSCGYSNVTPFKKDVSDIEFWSRAIDPSGDKETLLNFYNSTLVQLKNKNKEFSEIKNSNNLFWKNFKVGSTSINSACKHARLNGPGASPISKLQRTVHQLYPNGMKKTFFMAWLTNCNHIKYRKNLGGLCLIYNDYGFKAFQNLMTIARNTFYDKKILDNIINRIEKLRMHMKRNFERELVINKDGTLSHDECINHCLLYAFGEYNQYHISRCINCDEFFNFFNFLYSHISFEQKNLLDQIKEQLKYFLSHQARKIFLNAQFKSSLAQLDKDGALLIADYKMRVLSKSARETKKQFFGKRGWTLHTILIFTKKENEIRLDINAYDHWSTDTKQDAWFTASCFEAVFGSIEKKPKWIRIISDNGPHYYNSELMSIIAHWYNWYQIHVRSWLFLEPGEAKTTIDSHHASITHAIKRYIRIGCDIKEGQDIGKKKPKVKTIPGISKYFYWEWPIDIPLEGYIQACPLSHIGLWTQFSPAMIFKLCNDSIEQPQPTVSINTDAFQKWTMPMLQLNVDINMEDVIDHGNQINDKNTEDAIDHDDQINNENIEENTNTNQNLQAMQNSVDKDFPLSKGWALKEKQVFEGKGTGKRITKEVKNLLEKFFLNGNLNLRDKLTAQEMRDELIKYVESNEIEEQDIPKVFTIQGWISRYAAAFKEQVTEVVLQCNAQNTS</sequence>
<dbReference type="Proteomes" id="UP000266861">
    <property type="component" value="Unassembled WGS sequence"/>
</dbReference>
<evidence type="ECO:0000313" key="2">
    <source>
        <dbReference type="Proteomes" id="UP000266861"/>
    </source>
</evidence>
<protein>
    <submittedName>
        <fullName evidence="1">Uncharacterized protein</fullName>
    </submittedName>
</protein>
<name>A0A397IB57_9GLOM</name>
<dbReference type="OrthoDB" id="2348168at2759"/>
<organism evidence="1 2">
    <name type="scientific">Diversispora epigaea</name>
    <dbReference type="NCBI Taxonomy" id="1348612"/>
    <lineage>
        <taxon>Eukaryota</taxon>
        <taxon>Fungi</taxon>
        <taxon>Fungi incertae sedis</taxon>
        <taxon>Mucoromycota</taxon>
        <taxon>Glomeromycotina</taxon>
        <taxon>Glomeromycetes</taxon>
        <taxon>Diversisporales</taxon>
        <taxon>Diversisporaceae</taxon>
        <taxon>Diversispora</taxon>
    </lineage>
</organism>
<reference evidence="1 2" key="1">
    <citation type="submission" date="2018-08" db="EMBL/GenBank/DDBJ databases">
        <title>Genome and evolution of the arbuscular mycorrhizal fungus Diversispora epigaea (formerly Glomus versiforme) and its bacterial endosymbionts.</title>
        <authorList>
            <person name="Sun X."/>
            <person name="Fei Z."/>
            <person name="Harrison M."/>
        </authorList>
    </citation>
    <scope>NUCLEOTIDE SEQUENCE [LARGE SCALE GENOMIC DNA]</scope>
    <source>
        <strain evidence="1 2">IT104</strain>
    </source>
</reference>